<proteinExistence type="predicted"/>
<reference evidence="1" key="1">
    <citation type="submission" date="2020-10" db="EMBL/GenBank/DDBJ databases">
        <authorList>
            <person name="Gilroy R."/>
        </authorList>
    </citation>
    <scope>NUCLEOTIDE SEQUENCE</scope>
    <source>
        <strain evidence="1">CHK191-8634</strain>
    </source>
</reference>
<accession>A0A9D1IUF3</accession>
<evidence type="ECO:0008006" key="3">
    <source>
        <dbReference type="Google" id="ProtNLM"/>
    </source>
</evidence>
<dbReference type="SUPFAM" id="SSF75138">
    <property type="entry name" value="HprK N-terminal domain-like"/>
    <property type="match status" value="1"/>
</dbReference>
<evidence type="ECO:0000313" key="2">
    <source>
        <dbReference type="Proteomes" id="UP000824073"/>
    </source>
</evidence>
<dbReference type="Gene3D" id="3.40.1390.20">
    <property type="entry name" value="HprK N-terminal domain-like"/>
    <property type="match status" value="1"/>
</dbReference>
<comment type="caution">
    <text evidence="1">The sequence shown here is derived from an EMBL/GenBank/DDBJ whole genome shotgun (WGS) entry which is preliminary data.</text>
</comment>
<sequence length="113" mass="12578">MRIREIKELIDARLICGEHLLDEEIHNVCGSDLMSDVLAFSDGQMLITGLVNPQVIRTAEMVDIRCIVFARDKVPDAGMVELAREKDMAVMTCHGSMFDVCGILYQHGLRGEG</sequence>
<gene>
    <name evidence="1" type="ORF">IAB67_05485</name>
</gene>
<reference evidence="1" key="2">
    <citation type="journal article" date="2021" name="PeerJ">
        <title>Extensive microbial diversity within the chicken gut microbiome revealed by metagenomics and culture.</title>
        <authorList>
            <person name="Gilroy R."/>
            <person name="Ravi A."/>
            <person name="Getino M."/>
            <person name="Pursley I."/>
            <person name="Horton D.L."/>
            <person name="Alikhan N.F."/>
            <person name="Baker D."/>
            <person name="Gharbi K."/>
            <person name="Hall N."/>
            <person name="Watson M."/>
            <person name="Adriaenssens E.M."/>
            <person name="Foster-Nyarko E."/>
            <person name="Jarju S."/>
            <person name="Secka A."/>
            <person name="Antonio M."/>
            <person name="Oren A."/>
            <person name="Chaudhuri R.R."/>
            <person name="La Ragione R."/>
            <person name="Hildebrand F."/>
            <person name="Pallen M.J."/>
        </authorList>
    </citation>
    <scope>NUCLEOTIDE SEQUENCE</scope>
    <source>
        <strain evidence="1">CHK191-8634</strain>
    </source>
</reference>
<dbReference type="Proteomes" id="UP000824073">
    <property type="component" value="Unassembled WGS sequence"/>
</dbReference>
<organism evidence="1 2">
    <name type="scientific">Candidatus Ventrousia excrementavium</name>
    <dbReference type="NCBI Taxonomy" id="2840961"/>
    <lineage>
        <taxon>Bacteria</taxon>
        <taxon>Bacillati</taxon>
        <taxon>Bacillota</taxon>
        <taxon>Clostridia</taxon>
        <taxon>Eubacteriales</taxon>
        <taxon>Clostridiaceae</taxon>
        <taxon>Clostridiaceae incertae sedis</taxon>
        <taxon>Candidatus Ventrousia</taxon>
    </lineage>
</organism>
<dbReference type="EMBL" id="DVMR01000045">
    <property type="protein sequence ID" value="HIU43733.1"/>
    <property type="molecule type" value="Genomic_DNA"/>
</dbReference>
<evidence type="ECO:0000313" key="1">
    <source>
        <dbReference type="EMBL" id="HIU43733.1"/>
    </source>
</evidence>
<name>A0A9D1IUF3_9CLOT</name>
<protein>
    <recommendedName>
        <fullName evidence="3">DRTGG domain-containing protein</fullName>
    </recommendedName>
</protein>
<dbReference type="InterPro" id="IPR028979">
    <property type="entry name" value="Ser_kin/Pase_Hpr-like_N_sf"/>
</dbReference>
<dbReference type="AlphaFoldDB" id="A0A9D1IUF3"/>